<evidence type="ECO:0000256" key="9">
    <source>
        <dbReference type="ARBA" id="ARBA00023004"/>
    </source>
</evidence>
<dbReference type="GO" id="GO:0016740">
    <property type="term" value="F:transferase activity"/>
    <property type="evidence" value="ECO:0007669"/>
    <property type="project" value="UniProtKB-KW"/>
</dbReference>
<dbReference type="Gene3D" id="3.40.190.10">
    <property type="entry name" value="Periplasmic binding protein-like II"/>
    <property type="match status" value="2"/>
</dbReference>
<evidence type="ECO:0000313" key="13">
    <source>
        <dbReference type="EMBL" id="WKN38396.1"/>
    </source>
</evidence>
<keyword evidence="7" id="KW-0663">Pyridoxal phosphate</keyword>
<comment type="subunit">
    <text evidence="4">Homodimer.</text>
</comment>
<accession>A0AA49JFD8</accession>
<dbReference type="InterPro" id="IPR015168">
    <property type="entry name" value="SsuA/THI5"/>
</dbReference>
<feature type="domain" description="SsuA/THI5-like" evidence="12">
    <location>
        <begin position="12"/>
        <end position="231"/>
    </location>
</feature>
<comment type="catalytic activity">
    <reaction evidence="11">
        <text>N(6)-(pyridoxal phosphate)-L-lysyl-[4-amino-5-hydroxymethyl-2-methylpyrimidine phosphate synthase] + L-histidyl-[4-amino-5-hydroxymethyl-2-methylpyrimidine phosphate synthase] + 2 Fe(3+) + 4 H2O = L-lysyl-[4-amino-5-hydroxymethyl-2-methylpyrimidine phosphate synthase] + (2S)-2-amino-5-hydroxy-4-oxopentanoyl-[4-amino-5-hydroxymethyl-2-methylpyrimidine phosphate synthase] + 4-amino-2-methyl-5-(phosphooxymethyl)pyrimidine + 3-oxopropanoate + 2 Fe(2+) + 2 H(+)</text>
        <dbReference type="Rhea" id="RHEA:65756"/>
        <dbReference type="Rhea" id="RHEA-COMP:16892"/>
        <dbReference type="Rhea" id="RHEA-COMP:16893"/>
        <dbReference type="Rhea" id="RHEA-COMP:16894"/>
        <dbReference type="Rhea" id="RHEA-COMP:16895"/>
        <dbReference type="ChEBI" id="CHEBI:15377"/>
        <dbReference type="ChEBI" id="CHEBI:15378"/>
        <dbReference type="ChEBI" id="CHEBI:29033"/>
        <dbReference type="ChEBI" id="CHEBI:29034"/>
        <dbReference type="ChEBI" id="CHEBI:29969"/>
        <dbReference type="ChEBI" id="CHEBI:29979"/>
        <dbReference type="ChEBI" id="CHEBI:33190"/>
        <dbReference type="ChEBI" id="CHEBI:58354"/>
        <dbReference type="ChEBI" id="CHEBI:143915"/>
        <dbReference type="ChEBI" id="CHEBI:157692"/>
    </reaction>
    <physiologicalReaction direction="left-to-right" evidence="11">
        <dbReference type="Rhea" id="RHEA:65757"/>
    </physiologicalReaction>
</comment>
<dbReference type="AlphaFoldDB" id="A0AA49JFD8"/>
<evidence type="ECO:0000256" key="6">
    <source>
        <dbReference type="ARBA" id="ARBA00022723"/>
    </source>
</evidence>
<evidence type="ECO:0000256" key="1">
    <source>
        <dbReference type="ARBA" id="ARBA00003469"/>
    </source>
</evidence>
<comment type="function">
    <text evidence="1">Responsible for the formation of the pyrimidine heterocycle in the thiamine biosynthesis pathway. Catalyzes the formation of hydroxymethylpyrimidine phosphate (HMP-P) from histidine and pyridoxal phosphate (PLP). The protein uses PLP and the active site histidine to form HMP-P, generating an inactive enzyme. The enzyme can only undergo a single turnover, which suggests it is a suicide enzyme.</text>
</comment>
<evidence type="ECO:0000259" key="12">
    <source>
        <dbReference type="Pfam" id="PF09084"/>
    </source>
</evidence>
<keyword evidence="9" id="KW-0408">Iron</keyword>
<dbReference type="PANTHER" id="PTHR31528">
    <property type="entry name" value="4-AMINO-5-HYDROXYMETHYL-2-METHYLPYRIMIDINE PHOSPHATE SYNTHASE THI11-RELATED"/>
    <property type="match status" value="1"/>
</dbReference>
<evidence type="ECO:0000256" key="8">
    <source>
        <dbReference type="ARBA" id="ARBA00022977"/>
    </source>
</evidence>
<evidence type="ECO:0000256" key="2">
    <source>
        <dbReference type="ARBA" id="ARBA00004948"/>
    </source>
</evidence>
<reference evidence="13" key="2">
    <citation type="journal article" date="2024" name="Antonie Van Leeuwenhoek">
        <title>Roseihalotalea indica gen. nov., sp. nov., a halophilic Bacteroidetes from mesopelagic Southwest Indian Ocean with higher carbohydrate metabolic potential.</title>
        <authorList>
            <person name="Chen B."/>
            <person name="Zhang M."/>
            <person name="Lin D."/>
            <person name="Ye J."/>
            <person name="Tang K."/>
        </authorList>
    </citation>
    <scope>NUCLEOTIDE SEQUENCE</scope>
    <source>
        <strain evidence="13">TK19036</strain>
    </source>
</reference>
<evidence type="ECO:0000256" key="11">
    <source>
        <dbReference type="ARBA" id="ARBA00048179"/>
    </source>
</evidence>
<keyword evidence="6" id="KW-0479">Metal-binding</keyword>
<sequence length="314" mass="35937">MKISIALDWSPNTLHAGYFVAEAKEYYKDEHLDVTFVNPEDDNYTTTPAKKLANKQVHLAVAPSESVISFNTLKQSIPLVAVAAVLQKDASAIIVREDSGIERPAQLDGKTFASYHARFEDDIVRHLIKSDGGQGDLQVVNPEKLEMWHAVADQVADATWVFMPWEGPKAKHERNLLFRAFRFEEYDIPYGYSPLLITHADFVTEKAETLQAFIKATEKGWRYVVDHPEQAAELLHKHISHVDFQNLKMLEESLRLLSPFILSDRGRWGFMDGTRWLDFVEWMVNTEVLKDVDGVPMNLGQIDTSMFYTNDFFK</sequence>
<comment type="similarity">
    <text evidence="3">Belongs to the NMT1/THI5 family.</text>
</comment>
<proteinExistence type="inferred from homology"/>
<dbReference type="GO" id="GO:0009228">
    <property type="term" value="P:thiamine biosynthetic process"/>
    <property type="evidence" value="ECO:0007669"/>
    <property type="project" value="UniProtKB-KW"/>
</dbReference>
<evidence type="ECO:0000256" key="7">
    <source>
        <dbReference type="ARBA" id="ARBA00022898"/>
    </source>
</evidence>
<keyword evidence="8" id="KW-0784">Thiamine biosynthesis</keyword>
<evidence type="ECO:0000256" key="5">
    <source>
        <dbReference type="ARBA" id="ARBA00022679"/>
    </source>
</evidence>
<reference evidence="13" key="1">
    <citation type="journal article" date="2023" name="Comput. Struct. Biotechnol. J.">
        <title>Discovery of a novel marine Bacteroidetes with a rich repertoire of carbohydrate-active enzymes.</title>
        <authorList>
            <person name="Chen B."/>
            <person name="Liu G."/>
            <person name="Chen Q."/>
            <person name="Wang H."/>
            <person name="Liu L."/>
            <person name="Tang K."/>
        </authorList>
    </citation>
    <scope>NUCLEOTIDE SEQUENCE</scope>
    <source>
        <strain evidence="13">TK19036</strain>
    </source>
</reference>
<dbReference type="PANTHER" id="PTHR31528:SF1">
    <property type="entry name" value="4-AMINO-5-HYDROXYMETHYL-2-METHYLPYRIMIDINE PHOSPHATE SYNTHASE THI11-RELATED"/>
    <property type="match status" value="1"/>
</dbReference>
<comment type="pathway">
    <text evidence="2">Cofactor biosynthesis; thiamine diphosphate biosynthesis.</text>
</comment>
<name>A0AA49JFD8_9BACT</name>
<dbReference type="Pfam" id="PF09084">
    <property type="entry name" value="NMT1"/>
    <property type="match status" value="1"/>
</dbReference>
<dbReference type="GO" id="GO:0046872">
    <property type="term" value="F:metal ion binding"/>
    <property type="evidence" value="ECO:0007669"/>
    <property type="project" value="UniProtKB-KW"/>
</dbReference>
<gene>
    <name evidence="13" type="ORF">K4G66_06740</name>
</gene>
<dbReference type="InterPro" id="IPR027939">
    <property type="entry name" value="NMT1/THI5"/>
</dbReference>
<protein>
    <recommendedName>
        <fullName evidence="10">Thiamine pyrimidine synthase</fullName>
    </recommendedName>
</protein>
<evidence type="ECO:0000256" key="4">
    <source>
        <dbReference type="ARBA" id="ARBA00011738"/>
    </source>
</evidence>
<keyword evidence="5" id="KW-0808">Transferase</keyword>
<evidence type="ECO:0000256" key="10">
    <source>
        <dbReference type="ARBA" id="ARBA00033171"/>
    </source>
</evidence>
<dbReference type="SUPFAM" id="SSF53850">
    <property type="entry name" value="Periplasmic binding protein-like II"/>
    <property type="match status" value="1"/>
</dbReference>
<organism evidence="13">
    <name type="scientific">Roseihalotalea indica</name>
    <dbReference type="NCBI Taxonomy" id="2867963"/>
    <lineage>
        <taxon>Bacteria</taxon>
        <taxon>Pseudomonadati</taxon>
        <taxon>Bacteroidota</taxon>
        <taxon>Cytophagia</taxon>
        <taxon>Cytophagales</taxon>
        <taxon>Catalimonadaceae</taxon>
        <taxon>Roseihalotalea</taxon>
    </lineage>
</organism>
<dbReference type="EMBL" id="CP120682">
    <property type="protein sequence ID" value="WKN38396.1"/>
    <property type="molecule type" value="Genomic_DNA"/>
</dbReference>
<evidence type="ECO:0000256" key="3">
    <source>
        <dbReference type="ARBA" id="ARBA00009406"/>
    </source>
</evidence>